<feature type="transmembrane region" description="Helical" evidence="1">
    <location>
        <begin position="6"/>
        <end position="23"/>
    </location>
</feature>
<keyword evidence="1" id="KW-1133">Transmembrane helix</keyword>
<evidence type="ECO:0000313" key="2">
    <source>
        <dbReference type="EMBL" id="HGF99932.1"/>
    </source>
</evidence>
<comment type="caution">
    <text evidence="2">The sequence shown here is derived from an EMBL/GenBank/DDBJ whole genome shotgun (WGS) entry which is preliminary data.</text>
</comment>
<evidence type="ECO:0000256" key="1">
    <source>
        <dbReference type="SAM" id="Phobius"/>
    </source>
</evidence>
<sequence>MVVGAIVVNLVISAICLYLAVQLRRIGRKAQKAARSIEKAERATYRVLHRAPSAISTAHRGTAKLRQKQAALERQWQATQQLLELVSLLGRLVWGRQWGRKGGTFNEK</sequence>
<organism evidence="2">
    <name type="scientific">Planktothricoides sp. SpSt-374</name>
    <dbReference type="NCBI Taxonomy" id="2282167"/>
    <lineage>
        <taxon>Bacteria</taxon>
        <taxon>Bacillati</taxon>
        <taxon>Cyanobacteriota</taxon>
        <taxon>Cyanophyceae</taxon>
        <taxon>Oscillatoriophycideae</taxon>
        <taxon>Oscillatoriales</taxon>
        <taxon>Oscillatoriaceae</taxon>
        <taxon>Planktothricoides</taxon>
    </lineage>
</organism>
<name>A0A7C3VFC5_9CYAN</name>
<keyword evidence="1" id="KW-0472">Membrane</keyword>
<dbReference type="AlphaFoldDB" id="A0A7C3VFC5"/>
<accession>A0A7C3VFC5</accession>
<gene>
    <name evidence="2" type="ORF">ENR15_04520</name>
</gene>
<proteinExistence type="predicted"/>
<protein>
    <submittedName>
        <fullName evidence="2">Uncharacterized protein</fullName>
    </submittedName>
</protein>
<keyword evidence="1" id="KW-0812">Transmembrane</keyword>
<reference evidence="2" key="1">
    <citation type="journal article" date="2020" name="mSystems">
        <title>Genome- and Community-Level Interaction Insights into Carbon Utilization and Element Cycling Functions of Hydrothermarchaeota in Hydrothermal Sediment.</title>
        <authorList>
            <person name="Zhou Z."/>
            <person name="Liu Y."/>
            <person name="Xu W."/>
            <person name="Pan J."/>
            <person name="Luo Z.H."/>
            <person name="Li M."/>
        </authorList>
    </citation>
    <scope>NUCLEOTIDE SEQUENCE [LARGE SCALE GENOMIC DNA]</scope>
    <source>
        <strain evidence="2">SpSt-374</strain>
    </source>
</reference>
<dbReference type="EMBL" id="DSPX01000043">
    <property type="protein sequence ID" value="HGF99932.1"/>
    <property type="molecule type" value="Genomic_DNA"/>
</dbReference>